<evidence type="ECO:0000256" key="7">
    <source>
        <dbReference type="ARBA" id="ARBA00022989"/>
    </source>
</evidence>
<evidence type="ECO:0000256" key="8">
    <source>
        <dbReference type="ARBA" id="ARBA00023136"/>
    </source>
</evidence>
<dbReference type="GeneID" id="106662408"/>
<keyword evidence="3" id="KW-0813">Transport</keyword>
<feature type="domain" description="ABC transporter" evidence="10">
    <location>
        <begin position="38"/>
        <end position="282"/>
    </location>
</feature>
<organism evidence="11 12">
    <name type="scientific">Cimex lectularius</name>
    <name type="common">Bed bug</name>
    <name type="synonym">Acanthia lectularia</name>
    <dbReference type="NCBI Taxonomy" id="79782"/>
    <lineage>
        <taxon>Eukaryota</taxon>
        <taxon>Metazoa</taxon>
        <taxon>Ecdysozoa</taxon>
        <taxon>Arthropoda</taxon>
        <taxon>Hexapoda</taxon>
        <taxon>Insecta</taxon>
        <taxon>Pterygota</taxon>
        <taxon>Neoptera</taxon>
        <taxon>Paraneoptera</taxon>
        <taxon>Hemiptera</taxon>
        <taxon>Heteroptera</taxon>
        <taxon>Panheteroptera</taxon>
        <taxon>Cimicomorpha</taxon>
        <taxon>Cimicidae</taxon>
        <taxon>Cimex</taxon>
    </lineage>
</organism>
<dbReference type="InterPro" id="IPR027417">
    <property type="entry name" value="P-loop_NTPase"/>
</dbReference>
<dbReference type="GO" id="GO:0016887">
    <property type="term" value="F:ATP hydrolysis activity"/>
    <property type="evidence" value="ECO:0007669"/>
    <property type="project" value="InterPro"/>
</dbReference>
<evidence type="ECO:0000313" key="11">
    <source>
        <dbReference type="EnsemblMetazoa" id="XP_024080642.1"/>
    </source>
</evidence>
<dbReference type="OMA" id="TENTYAP"/>
<keyword evidence="4 9" id="KW-0812">Transmembrane</keyword>
<feature type="transmembrane region" description="Helical" evidence="9">
    <location>
        <begin position="374"/>
        <end position="395"/>
    </location>
</feature>
<dbReference type="SUPFAM" id="SSF52540">
    <property type="entry name" value="P-loop containing nucleoside triphosphate hydrolases"/>
    <property type="match status" value="1"/>
</dbReference>
<dbReference type="InterPro" id="IPR003439">
    <property type="entry name" value="ABC_transporter-like_ATP-bd"/>
</dbReference>
<dbReference type="Pfam" id="PF01061">
    <property type="entry name" value="ABC2_membrane"/>
    <property type="match status" value="1"/>
</dbReference>
<dbReference type="PROSITE" id="PS00211">
    <property type="entry name" value="ABC_TRANSPORTER_1"/>
    <property type="match status" value="1"/>
</dbReference>
<accession>A0A8I6SFW8</accession>
<evidence type="ECO:0000256" key="2">
    <source>
        <dbReference type="ARBA" id="ARBA00005814"/>
    </source>
</evidence>
<dbReference type="PANTHER" id="PTHR48041">
    <property type="entry name" value="ABC TRANSPORTER G FAMILY MEMBER 28"/>
    <property type="match status" value="1"/>
</dbReference>
<keyword evidence="5" id="KW-0547">Nucleotide-binding</keyword>
<evidence type="ECO:0000256" key="1">
    <source>
        <dbReference type="ARBA" id="ARBA00004141"/>
    </source>
</evidence>
<evidence type="ECO:0000256" key="6">
    <source>
        <dbReference type="ARBA" id="ARBA00022840"/>
    </source>
</evidence>
<comment type="similarity">
    <text evidence="2">Belongs to the ABC transporter superfamily. ABCG family. Eye pigment precursor importer (TC 3.A.1.204) subfamily.</text>
</comment>
<proteinExistence type="inferred from homology"/>
<dbReference type="SMART" id="SM00382">
    <property type="entry name" value="AAA"/>
    <property type="match status" value="1"/>
</dbReference>
<dbReference type="GO" id="GO:0005524">
    <property type="term" value="F:ATP binding"/>
    <property type="evidence" value="ECO:0007669"/>
    <property type="project" value="UniProtKB-KW"/>
</dbReference>
<feature type="transmembrane region" description="Helical" evidence="9">
    <location>
        <begin position="407"/>
        <end position="429"/>
    </location>
</feature>
<dbReference type="Proteomes" id="UP000494040">
    <property type="component" value="Unassembled WGS sequence"/>
</dbReference>
<name>A0A8I6SFW8_CIMLE</name>
<evidence type="ECO:0000256" key="4">
    <source>
        <dbReference type="ARBA" id="ARBA00022692"/>
    </source>
</evidence>
<keyword evidence="7 9" id="KW-1133">Transmembrane helix</keyword>
<dbReference type="InterPro" id="IPR017871">
    <property type="entry name" value="ABC_transporter-like_CS"/>
</dbReference>
<feature type="transmembrane region" description="Helical" evidence="9">
    <location>
        <begin position="604"/>
        <end position="623"/>
    </location>
</feature>
<protein>
    <recommendedName>
        <fullName evidence="10">ABC transporter domain-containing protein</fullName>
    </recommendedName>
</protein>
<feature type="transmembrane region" description="Helical" evidence="9">
    <location>
        <begin position="482"/>
        <end position="505"/>
    </location>
</feature>
<sequence length="639" mass="72928">MVHDSKVDFENKEALQSLTRDKVNLSLSWYNLSVYVKTKKNRLFRNAIMKQIIYNGSGAVRTGQIVGLMGPSSSGKTTLLTALAHRYQGGMVVEGEVKLNRNIVDKSLRHVSGFMFQDDFFLKVLTVREHLMFSARLKMDKKTSNEERKARVEALLDALMLRKVANYRIGGLAQQGEKALLSGGEKRRLSLATAMINLPKLLFADEPTTGLDSYNAHQIINLLKTVSQATGTPVLCSIHQPMPETFALFDKIILLAEGHLMFSGAPGDAVKFYKSCGFEEDKFMSHAEFIVNCISPIQGSHMENKQKLEVLSDEFFNSKYYGLFKEEINSIDRLYEKSDHICSTSFHGQYWLKKLWLLIWRNSLVEVRSPERQWLTILQKLVLATVCGLCFSTISNADQDGIQGVQGAIYLLVTENTYAPMYSIMYLFVRDYPQFVTEYYNDTYSETTFYIAKVISTIPGYVLESLAFTLILYTMANLRQTIYAILMTQLFAFLCIIISSAFGTLFSNIFNSVPTAITYMVPIDYIMMITAGIFVHLGSLNWALQWLKYCSWFYYVYESYTILQWQGIEQISCSTNHTEIPCLSSGDQVIAHYNFFPGNLVRNVYALIAMFLLIHVIGLLFFIRKVEFNNPHFPILYLM</sequence>
<feature type="transmembrane region" description="Helical" evidence="9">
    <location>
        <begin position="525"/>
        <end position="544"/>
    </location>
</feature>
<dbReference type="GO" id="GO:0030659">
    <property type="term" value="C:cytoplasmic vesicle membrane"/>
    <property type="evidence" value="ECO:0007669"/>
    <property type="project" value="TreeGrafter"/>
</dbReference>
<dbReference type="PROSITE" id="PS50893">
    <property type="entry name" value="ABC_TRANSPORTER_2"/>
    <property type="match status" value="1"/>
</dbReference>
<evidence type="ECO:0000313" key="12">
    <source>
        <dbReference type="Proteomes" id="UP000494040"/>
    </source>
</evidence>
<dbReference type="InterPro" id="IPR013525">
    <property type="entry name" value="ABC2_TM"/>
</dbReference>
<keyword evidence="6" id="KW-0067">ATP-binding</keyword>
<reference evidence="11" key="1">
    <citation type="submission" date="2022-01" db="UniProtKB">
        <authorList>
            <consortium name="EnsemblMetazoa"/>
        </authorList>
    </citation>
    <scope>IDENTIFICATION</scope>
</reference>
<dbReference type="InterPro" id="IPR050352">
    <property type="entry name" value="ABCG_transporters"/>
</dbReference>
<evidence type="ECO:0000259" key="10">
    <source>
        <dbReference type="PROSITE" id="PS50893"/>
    </source>
</evidence>
<dbReference type="AlphaFoldDB" id="A0A8I6SFW8"/>
<evidence type="ECO:0000256" key="9">
    <source>
        <dbReference type="SAM" id="Phobius"/>
    </source>
</evidence>
<dbReference type="OrthoDB" id="66620at2759"/>
<evidence type="ECO:0000256" key="5">
    <source>
        <dbReference type="ARBA" id="ARBA00022741"/>
    </source>
</evidence>
<keyword evidence="8 9" id="KW-0472">Membrane</keyword>
<dbReference type="Pfam" id="PF00005">
    <property type="entry name" value="ABC_tran"/>
    <property type="match status" value="1"/>
</dbReference>
<dbReference type="InterPro" id="IPR003593">
    <property type="entry name" value="AAA+_ATPase"/>
</dbReference>
<feature type="transmembrane region" description="Helical" evidence="9">
    <location>
        <begin position="449"/>
        <end position="475"/>
    </location>
</feature>
<dbReference type="GO" id="GO:0005886">
    <property type="term" value="C:plasma membrane"/>
    <property type="evidence" value="ECO:0007669"/>
    <property type="project" value="TreeGrafter"/>
</dbReference>
<keyword evidence="12" id="KW-1185">Reference proteome</keyword>
<dbReference type="Gene3D" id="3.40.50.300">
    <property type="entry name" value="P-loop containing nucleotide triphosphate hydrolases"/>
    <property type="match status" value="1"/>
</dbReference>
<dbReference type="PANTHER" id="PTHR48041:SF139">
    <property type="entry name" value="PROTEIN SCARLET"/>
    <property type="match status" value="1"/>
</dbReference>
<comment type="subcellular location">
    <subcellularLocation>
        <location evidence="1">Membrane</location>
        <topology evidence="1">Multi-pass membrane protein</topology>
    </subcellularLocation>
</comment>
<dbReference type="EnsemblMetazoa" id="XM_024224874.1">
    <property type="protein sequence ID" value="XP_024080642.1"/>
    <property type="gene ID" value="LOC106662408"/>
</dbReference>
<dbReference type="RefSeq" id="XP_024080642.1">
    <property type="nucleotide sequence ID" value="XM_024224874.1"/>
</dbReference>
<dbReference type="GO" id="GO:0140359">
    <property type="term" value="F:ABC-type transporter activity"/>
    <property type="evidence" value="ECO:0007669"/>
    <property type="project" value="InterPro"/>
</dbReference>
<evidence type="ECO:0000256" key="3">
    <source>
        <dbReference type="ARBA" id="ARBA00022448"/>
    </source>
</evidence>
<dbReference type="KEGG" id="clec:106662408"/>